<evidence type="ECO:0000313" key="2">
    <source>
        <dbReference type="EMBL" id="EFO53640.1"/>
    </source>
</evidence>
<organism evidence="2">
    <name type="scientific">Streptococcus infantis SK1302</name>
    <dbReference type="NCBI Taxonomy" id="871237"/>
    <lineage>
        <taxon>Bacteria</taxon>
        <taxon>Bacillati</taxon>
        <taxon>Bacillota</taxon>
        <taxon>Bacilli</taxon>
        <taxon>Lactobacillales</taxon>
        <taxon>Streptococcaceae</taxon>
        <taxon>Streptococcus</taxon>
    </lineage>
</organism>
<feature type="compositionally biased region" description="Polar residues" evidence="1">
    <location>
        <begin position="19"/>
        <end position="31"/>
    </location>
</feature>
<feature type="compositionally biased region" description="Basic and acidic residues" evidence="1">
    <location>
        <begin position="9"/>
        <end position="18"/>
    </location>
</feature>
<gene>
    <name evidence="2" type="ORF">SIN_1656</name>
</gene>
<dbReference type="EMBL" id="AEDY01000106">
    <property type="protein sequence ID" value="EFO53640.1"/>
    <property type="molecule type" value="Genomic_DNA"/>
</dbReference>
<accession>A0ABN0B3K2</accession>
<name>A0ABN0B3K2_9STRE</name>
<reference evidence="2" key="1">
    <citation type="submission" date="2010-09" db="EMBL/GenBank/DDBJ databases">
        <authorList>
            <person name="Daugherty S.C."/>
            <person name="Kilian M."/>
            <person name="Tettelin H."/>
        </authorList>
    </citation>
    <scope>NUCLEOTIDE SEQUENCE [LARGE SCALE GENOMIC DNA]</scope>
    <source>
        <strain evidence="2">SK1302</strain>
    </source>
</reference>
<feature type="region of interest" description="Disordered" evidence="1">
    <location>
        <begin position="1"/>
        <end position="59"/>
    </location>
</feature>
<sequence>MEAYQSALREARSNRARQESSGSEFISTHPINEQEEETRNQATSSLDFESFDVEEKIIK</sequence>
<evidence type="ECO:0000256" key="1">
    <source>
        <dbReference type="SAM" id="MobiDB-lite"/>
    </source>
</evidence>
<protein>
    <submittedName>
        <fullName evidence="2">Uncharacterized protein</fullName>
    </submittedName>
</protein>
<proteinExistence type="predicted"/>
<comment type="caution">
    <text evidence="2">The sequence shown here is derived from an EMBL/GenBank/DDBJ whole genome shotgun (WGS) entry which is preliminary data.</text>
</comment>